<dbReference type="SUPFAM" id="SSF47459">
    <property type="entry name" value="HLH, helix-loop-helix DNA-binding domain"/>
    <property type="match status" value="1"/>
</dbReference>
<dbReference type="PROSITE" id="PS50888">
    <property type="entry name" value="BHLH"/>
    <property type="match status" value="1"/>
</dbReference>
<protein>
    <recommendedName>
        <fullName evidence="9">BHLH domain-containing protein</fullName>
    </recommendedName>
</protein>
<dbReference type="GO" id="GO:0046983">
    <property type="term" value="F:protein dimerization activity"/>
    <property type="evidence" value="ECO:0007669"/>
    <property type="project" value="InterPro"/>
</dbReference>
<dbReference type="FunFam" id="4.10.280.10:FF:000006">
    <property type="entry name" value="Neurogenic differentiation factor"/>
    <property type="match status" value="1"/>
</dbReference>
<reference evidence="10 11" key="1">
    <citation type="journal article" date="2017" name="Gigascience">
        <title>Genome sequence of the small brown planthopper, Laodelphax striatellus.</title>
        <authorList>
            <person name="Zhu J."/>
            <person name="Jiang F."/>
            <person name="Wang X."/>
            <person name="Yang P."/>
            <person name="Bao Y."/>
            <person name="Zhao W."/>
            <person name="Wang W."/>
            <person name="Lu H."/>
            <person name="Wang Q."/>
            <person name="Cui N."/>
            <person name="Li J."/>
            <person name="Chen X."/>
            <person name="Luo L."/>
            <person name="Yu J."/>
            <person name="Kang L."/>
            <person name="Cui F."/>
        </authorList>
    </citation>
    <scope>NUCLEOTIDE SEQUENCE [LARGE SCALE GENOMIC DNA]</scope>
    <source>
        <strain evidence="10">Lst14</strain>
    </source>
</reference>
<dbReference type="AlphaFoldDB" id="A0A482XL22"/>
<dbReference type="InterPro" id="IPR050359">
    <property type="entry name" value="bHLH_transcription_factors"/>
</dbReference>
<gene>
    <name evidence="10" type="ORF">LSTR_LSTR009295</name>
</gene>
<evidence type="ECO:0000256" key="5">
    <source>
        <dbReference type="ARBA" id="ARBA00023125"/>
    </source>
</evidence>
<evidence type="ECO:0000256" key="1">
    <source>
        <dbReference type="ARBA" id="ARBA00022473"/>
    </source>
</evidence>
<dbReference type="CDD" id="cd11428">
    <property type="entry name" value="bHLH_TS_NGN"/>
    <property type="match status" value="1"/>
</dbReference>
<evidence type="ECO:0000313" key="10">
    <source>
        <dbReference type="EMBL" id="RZF46513.1"/>
    </source>
</evidence>
<dbReference type="OrthoDB" id="5969565at2759"/>
<evidence type="ECO:0000256" key="7">
    <source>
        <dbReference type="ARBA" id="ARBA00023242"/>
    </source>
</evidence>
<dbReference type="GO" id="GO:0000981">
    <property type="term" value="F:DNA-binding transcription factor activity, RNA polymerase II-specific"/>
    <property type="evidence" value="ECO:0007669"/>
    <property type="project" value="TreeGrafter"/>
</dbReference>
<feature type="region of interest" description="Disordered" evidence="8">
    <location>
        <begin position="1"/>
        <end position="40"/>
    </location>
</feature>
<dbReference type="FunCoup" id="A0A482XL22">
    <property type="interactions" value="2"/>
</dbReference>
<dbReference type="InterPro" id="IPR036638">
    <property type="entry name" value="HLH_DNA-bd_sf"/>
</dbReference>
<dbReference type="EMBL" id="QKKF02006119">
    <property type="protein sequence ID" value="RZF46513.1"/>
    <property type="molecule type" value="Genomic_DNA"/>
</dbReference>
<dbReference type="GO" id="GO:0061564">
    <property type="term" value="P:axon development"/>
    <property type="evidence" value="ECO:0007669"/>
    <property type="project" value="TreeGrafter"/>
</dbReference>
<feature type="compositionally biased region" description="Basic and acidic residues" evidence="8">
    <location>
        <begin position="22"/>
        <end position="37"/>
    </location>
</feature>
<evidence type="ECO:0000256" key="3">
    <source>
        <dbReference type="ARBA" id="ARBA00022902"/>
    </source>
</evidence>
<keyword evidence="1" id="KW-0217">Developmental protein</keyword>
<feature type="region of interest" description="Disordered" evidence="8">
    <location>
        <begin position="104"/>
        <end position="132"/>
    </location>
</feature>
<sequence length="408" mass="46023">MTHLRVEQRRQVPRASRPMRARRSDIDPWLDQSRDAEASAEGGRCYVMSLTKLNMRSSENLNCSYDSMKSSDDSLQDNDFDFDEESMADGFENEEDKLDAAEASINENNEEEEKKPKRTKSKSKRTTRARSPTQILRLKKHRRMKANDRERNRMHMLNSALDRLRCVLPTFPEDTKLTKIETLRFAHNYIFALSQTLHMVHTHKQDDITLSVGNVTVCIGQDGNNRITSSTGSCAVAQQRRCSNDGRLPDFNLSPIPSLPAKFSPADYDQSPPITSTPTYHPDTGGYPPQNPPIPSHHFQPDWNLDQDSNGGYSQGSCTPSDQSAEWYPGHQASSPDYEAARHQDMAYYGMNNDSCLTHASSRHITSRHDTTRGLQGRLDSCSGVKNAINSVTEGHRLSHDCKHALTP</sequence>
<dbReference type="InParanoid" id="A0A482XL22"/>
<dbReference type="GO" id="GO:0007423">
    <property type="term" value="P:sensory organ development"/>
    <property type="evidence" value="ECO:0007669"/>
    <property type="project" value="TreeGrafter"/>
</dbReference>
<dbReference type="SMART" id="SM00353">
    <property type="entry name" value="HLH"/>
    <property type="match status" value="1"/>
</dbReference>
<keyword evidence="5" id="KW-0238">DNA-binding</keyword>
<keyword evidence="3" id="KW-0524">Neurogenesis</keyword>
<keyword evidence="4" id="KW-0805">Transcription regulation</keyword>
<organism evidence="10 11">
    <name type="scientific">Laodelphax striatellus</name>
    <name type="common">Small brown planthopper</name>
    <name type="synonym">Delphax striatella</name>
    <dbReference type="NCBI Taxonomy" id="195883"/>
    <lineage>
        <taxon>Eukaryota</taxon>
        <taxon>Metazoa</taxon>
        <taxon>Ecdysozoa</taxon>
        <taxon>Arthropoda</taxon>
        <taxon>Hexapoda</taxon>
        <taxon>Insecta</taxon>
        <taxon>Pterygota</taxon>
        <taxon>Neoptera</taxon>
        <taxon>Paraneoptera</taxon>
        <taxon>Hemiptera</taxon>
        <taxon>Auchenorrhyncha</taxon>
        <taxon>Fulgoroidea</taxon>
        <taxon>Delphacidae</taxon>
        <taxon>Criomorphinae</taxon>
        <taxon>Laodelphax</taxon>
    </lineage>
</organism>
<dbReference type="GO" id="GO:0045944">
    <property type="term" value="P:positive regulation of transcription by RNA polymerase II"/>
    <property type="evidence" value="ECO:0007669"/>
    <property type="project" value="TreeGrafter"/>
</dbReference>
<dbReference type="Pfam" id="PF00010">
    <property type="entry name" value="HLH"/>
    <property type="match status" value="1"/>
</dbReference>
<dbReference type="Gene3D" id="4.10.280.10">
    <property type="entry name" value="Helix-loop-helix DNA-binding domain"/>
    <property type="match status" value="1"/>
</dbReference>
<feature type="compositionally biased region" description="Basic residues" evidence="8">
    <location>
        <begin position="116"/>
        <end position="128"/>
    </location>
</feature>
<dbReference type="Proteomes" id="UP000291343">
    <property type="component" value="Unassembled WGS sequence"/>
</dbReference>
<evidence type="ECO:0000256" key="8">
    <source>
        <dbReference type="SAM" id="MobiDB-lite"/>
    </source>
</evidence>
<dbReference type="STRING" id="195883.A0A482XL22"/>
<keyword evidence="2" id="KW-0221">Differentiation</keyword>
<dbReference type="InterPro" id="IPR011598">
    <property type="entry name" value="bHLH_dom"/>
</dbReference>
<dbReference type="GO" id="GO:0005634">
    <property type="term" value="C:nucleus"/>
    <property type="evidence" value="ECO:0007669"/>
    <property type="project" value="TreeGrafter"/>
</dbReference>
<dbReference type="PANTHER" id="PTHR19290">
    <property type="entry name" value="BASIC HELIX-LOOP-HELIX PROTEIN NEUROGENIN-RELATED"/>
    <property type="match status" value="1"/>
</dbReference>
<dbReference type="SMR" id="A0A482XL22"/>
<feature type="domain" description="BHLH" evidence="9">
    <location>
        <begin position="141"/>
        <end position="193"/>
    </location>
</feature>
<evidence type="ECO:0000256" key="2">
    <source>
        <dbReference type="ARBA" id="ARBA00022782"/>
    </source>
</evidence>
<proteinExistence type="predicted"/>
<evidence type="ECO:0000256" key="6">
    <source>
        <dbReference type="ARBA" id="ARBA00023163"/>
    </source>
</evidence>
<feature type="compositionally biased region" description="Basic and acidic residues" evidence="8">
    <location>
        <begin position="1"/>
        <end position="10"/>
    </location>
</feature>
<dbReference type="PANTHER" id="PTHR19290:SF163">
    <property type="entry name" value="BASIC HELIX-LOOP-HELIX NEURAL TRANSCRIPTION FACTOR TAP"/>
    <property type="match status" value="1"/>
</dbReference>
<feature type="compositionally biased region" description="Polar residues" evidence="8">
    <location>
        <begin position="306"/>
        <end position="324"/>
    </location>
</feature>
<feature type="region of interest" description="Disordered" evidence="8">
    <location>
        <begin position="246"/>
        <end position="336"/>
    </location>
</feature>
<keyword evidence="11" id="KW-1185">Reference proteome</keyword>
<keyword evidence="6" id="KW-0804">Transcription</keyword>
<evidence type="ECO:0000256" key="4">
    <source>
        <dbReference type="ARBA" id="ARBA00023015"/>
    </source>
</evidence>
<evidence type="ECO:0000259" key="9">
    <source>
        <dbReference type="PROSITE" id="PS50888"/>
    </source>
</evidence>
<keyword evidence="7" id="KW-0539">Nucleus</keyword>
<dbReference type="GO" id="GO:0070888">
    <property type="term" value="F:E-box binding"/>
    <property type="evidence" value="ECO:0007669"/>
    <property type="project" value="TreeGrafter"/>
</dbReference>
<evidence type="ECO:0000313" key="11">
    <source>
        <dbReference type="Proteomes" id="UP000291343"/>
    </source>
</evidence>
<name>A0A482XL22_LAOST</name>
<comment type="caution">
    <text evidence="10">The sequence shown here is derived from an EMBL/GenBank/DDBJ whole genome shotgun (WGS) entry which is preliminary data.</text>
</comment>
<accession>A0A482XL22</accession>